<dbReference type="AlphaFoldDB" id="A0A1H2PKQ4"/>
<accession>A0A1H2PKQ4</accession>
<protein>
    <submittedName>
        <fullName evidence="3">4-hydroxyphenylacetate 3-monooxygenase reductase component</fullName>
    </submittedName>
</protein>
<dbReference type="GO" id="GO:0004497">
    <property type="term" value="F:monooxygenase activity"/>
    <property type="evidence" value="ECO:0007669"/>
    <property type="project" value="UniProtKB-KW"/>
</dbReference>
<dbReference type="GO" id="GO:0042602">
    <property type="term" value="F:riboflavin reductase (NADPH) activity"/>
    <property type="evidence" value="ECO:0007669"/>
    <property type="project" value="TreeGrafter"/>
</dbReference>
<dbReference type="InterPro" id="IPR002563">
    <property type="entry name" value="Flavin_Rdtase-like_dom"/>
</dbReference>
<dbReference type="GO" id="GO:0010181">
    <property type="term" value="F:FMN binding"/>
    <property type="evidence" value="ECO:0007669"/>
    <property type="project" value="InterPro"/>
</dbReference>
<dbReference type="STRING" id="1770053.SAMN05216551_102154"/>
<evidence type="ECO:0000313" key="4">
    <source>
        <dbReference type="Proteomes" id="UP000243719"/>
    </source>
</evidence>
<evidence type="ECO:0000313" key="3">
    <source>
        <dbReference type="EMBL" id="SDV46975.1"/>
    </source>
</evidence>
<dbReference type="InterPro" id="IPR050268">
    <property type="entry name" value="NADH-dep_flavin_reductase"/>
</dbReference>
<evidence type="ECO:0000256" key="1">
    <source>
        <dbReference type="ARBA" id="ARBA00023002"/>
    </source>
</evidence>
<gene>
    <name evidence="3" type="ORF">SAMN05216551_102154</name>
</gene>
<dbReference type="InterPro" id="IPR012349">
    <property type="entry name" value="Split_barrel_FMN-bd"/>
</dbReference>
<dbReference type="PANTHER" id="PTHR30466:SF1">
    <property type="entry name" value="FMN REDUCTASE (NADH) RUTF"/>
    <property type="match status" value="1"/>
</dbReference>
<dbReference type="OrthoDB" id="8525727at2"/>
<keyword evidence="1" id="KW-0560">Oxidoreductase</keyword>
<proteinExistence type="predicted"/>
<reference evidence="4" key="1">
    <citation type="submission" date="2016-09" db="EMBL/GenBank/DDBJ databases">
        <authorList>
            <person name="Varghese N."/>
            <person name="Submissions S."/>
        </authorList>
    </citation>
    <scope>NUCLEOTIDE SEQUENCE [LARGE SCALE GENOMIC DNA]</scope>
    <source>
        <strain evidence="4">JS23</strain>
    </source>
</reference>
<dbReference type="SMART" id="SM00903">
    <property type="entry name" value="Flavin_Reduct"/>
    <property type="match status" value="1"/>
</dbReference>
<keyword evidence="3" id="KW-0503">Monooxygenase</keyword>
<feature type="domain" description="Flavin reductase like" evidence="2">
    <location>
        <begin position="14"/>
        <end position="161"/>
    </location>
</feature>
<name>A0A1H2PKQ4_9BURK</name>
<evidence type="ECO:0000259" key="2">
    <source>
        <dbReference type="SMART" id="SM00903"/>
    </source>
</evidence>
<dbReference type="RefSeq" id="WP_091904967.1">
    <property type="nucleotide sequence ID" value="NZ_FNLO01000002.1"/>
</dbReference>
<dbReference type="EMBL" id="FNLO01000002">
    <property type="protein sequence ID" value="SDV46975.1"/>
    <property type="molecule type" value="Genomic_DNA"/>
</dbReference>
<sequence>MSEEANRQRFRDAMARLAAAVNVITTDGPHGRCGFTASAVCSVTDSPPTMLACVNRSSYSHAVLSGNRHVCINVLAAHDTDTANLFAGRTGCTMADRFEQRAWMSGVLGTPVLANALVALEGRIVDSKTVGSHAVFFVEIDDIAIDDGAASLVYFDRQFHRLGMPAATHGSADHAALPIHRRR</sequence>
<dbReference type="SUPFAM" id="SSF50475">
    <property type="entry name" value="FMN-binding split barrel"/>
    <property type="match status" value="1"/>
</dbReference>
<dbReference type="Proteomes" id="UP000243719">
    <property type="component" value="Unassembled WGS sequence"/>
</dbReference>
<organism evidence="3 4">
    <name type="scientific">Chitinasiproducens palmae</name>
    <dbReference type="NCBI Taxonomy" id="1770053"/>
    <lineage>
        <taxon>Bacteria</taxon>
        <taxon>Pseudomonadati</taxon>
        <taxon>Pseudomonadota</taxon>
        <taxon>Betaproteobacteria</taxon>
        <taxon>Burkholderiales</taxon>
        <taxon>Burkholderiaceae</taxon>
        <taxon>Chitinasiproducens</taxon>
    </lineage>
</organism>
<dbReference type="Gene3D" id="2.30.110.10">
    <property type="entry name" value="Electron Transport, Fmn-binding Protein, Chain A"/>
    <property type="match status" value="1"/>
</dbReference>
<dbReference type="PANTHER" id="PTHR30466">
    <property type="entry name" value="FLAVIN REDUCTASE"/>
    <property type="match status" value="1"/>
</dbReference>
<dbReference type="GO" id="GO:0006208">
    <property type="term" value="P:pyrimidine nucleobase catabolic process"/>
    <property type="evidence" value="ECO:0007669"/>
    <property type="project" value="TreeGrafter"/>
</dbReference>
<dbReference type="Pfam" id="PF01613">
    <property type="entry name" value="Flavin_Reduct"/>
    <property type="match status" value="1"/>
</dbReference>
<keyword evidence="4" id="KW-1185">Reference proteome</keyword>